<dbReference type="CDD" id="cd03487">
    <property type="entry name" value="RT_Bac_retron_II"/>
    <property type="match status" value="1"/>
</dbReference>
<dbReference type="PRINTS" id="PR00866">
    <property type="entry name" value="RNADNAPOLMS"/>
</dbReference>
<dbReference type="EC" id="2.7.7.49" evidence="1"/>
<feature type="domain" description="Reverse transcriptase" evidence="10">
    <location>
        <begin position="15"/>
        <end position="239"/>
    </location>
</feature>
<dbReference type="Pfam" id="PF00078">
    <property type="entry name" value="RVT_1"/>
    <property type="match status" value="1"/>
</dbReference>
<name>A0A0F6B915_SALT1</name>
<evidence type="ECO:0000256" key="3">
    <source>
        <dbReference type="ARBA" id="ARBA00022695"/>
    </source>
</evidence>
<keyword evidence="6 11" id="KW-0695">RNA-directed DNA polymerase</keyword>
<reference evidence="11 12" key="1">
    <citation type="journal article" date="2010" name="J. Bacteriol.">
        <title>Short-term signatures of evolutionary change in the Salmonella enterica serovar typhimurium 14028 genome.</title>
        <authorList>
            <person name="Jarvik T."/>
            <person name="Smillie C."/>
            <person name="Groisman E.A."/>
            <person name="Ochman H."/>
        </authorList>
    </citation>
    <scope>NUCLEOTIDE SEQUENCE [LARGE SCALE GENOMIC DNA]</scope>
    <source>
        <strain evidence="12">14028s / SGSC 2262</strain>
    </source>
</reference>
<dbReference type="PANTHER" id="PTHR34047">
    <property type="entry name" value="NUCLEAR INTRON MATURASE 1, MITOCHONDRIAL-RELATED"/>
    <property type="match status" value="1"/>
</dbReference>
<proteinExistence type="inferred from homology"/>
<dbReference type="GO" id="GO:0003964">
    <property type="term" value="F:RNA-directed DNA polymerase activity"/>
    <property type="evidence" value="ECO:0007669"/>
    <property type="project" value="UniProtKB-KW"/>
</dbReference>
<evidence type="ECO:0000256" key="2">
    <source>
        <dbReference type="ARBA" id="ARBA00022679"/>
    </source>
</evidence>
<evidence type="ECO:0000256" key="1">
    <source>
        <dbReference type="ARBA" id="ARBA00012493"/>
    </source>
</evidence>
<accession>A0A0F6B915</accession>
<evidence type="ECO:0000256" key="9">
    <source>
        <dbReference type="ARBA" id="ARBA00048173"/>
    </source>
</evidence>
<protein>
    <recommendedName>
        <fullName evidence="1">RNA-directed DNA polymerase</fullName>
        <ecNumber evidence="1">2.7.7.49</ecNumber>
    </recommendedName>
</protein>
<evidence type="ECO:0000313" key="11">
    <source>
        <dbReference type="EMBL" id="ACY91017.1"/>
    </source>
</evidence>
<dbReference type="SMR" id="A0A0F6B915"/>
<dbReference type="GO" id="GO:0046872">
    <property type="term" value="F:metal ion binding"/>
    <property type="evidence" value="ECO:0007669"/>
    <property type="project" value="UniProtKB-KW"/>
</dbReference>
<evidence type="ECO:0000259" key="10">
    <source>
        <dbReference type="PROSITE" id="PS50878"/>
    </source>
</evidence>
<organism evidence="11 12">
    <name type="scientific">Salmonella typhimurium (strain 14028s / SGSC 2262)</name>
    <dbReference type="NCBI Taxonomy" id="588858"/>
    <lineage>
        <taxon>Bacteria</taxon>
        <taxon>Pseudomonadati</taxon>
        <taxon>Pseudomonadota</taxon>
        <taxon>Gammaproteobacteria</taxon>
        <taxon>Enterobacterales</taxon>
        <taxon>Enterobacteriaceae</taxon>
        <taxon>Salmonella</taxon>
    </lineage>
</organism>
<dbReference type="PATRIC" id="fig|588858.6.peg.4228"/>
<evidence type="ECO:0000313" key="12">
    <source>
        <dbReference type="Proteomes" id="UP000002695"/>
    </source>
</evidence>
<dbReference type="SUPFAM" id="SSF56672">
    <property type="entry name" value="DNA/RNA polymerases"/>
    <property type="match status" value="1"/>
</dbReference>
<keyword evidence="2" id="KW-0808">Transferase</keyword>
<keyword evidence="7" id="KW-0051">Antiviral defense</keyword>
<comment type="similarity">
    <text evidence="8">Belongs to the bacterial reverse transcriptase family.</text>
</comment>
<dbReference type="InterPro" id="IPR000477">
    <property type="entry name" value="RT_dom"/>
</dbReference>
<comment type="catalytic activity">
    <reaction evidence="9">
        <text>DNA(n) + a 2'-deoxyribonucleoside 5'-triphosphate = DNA(n+1) + diphosphate</text>
        <dbReference type="Rhea" id="RHEA:22508"/>
        <dbReference type="Rhea" id="RHEA-COMP:17339"/>
        <dbReference type="Rhea" id="RHEA-COMP:17340"/>
        <dbReference type="ChEBI" id="CHEBI:33019"/>
        <dbReference type="ChEBI" id="CHEBI:61560"/>
        <dbReference type="ChEBI" id="CHEBI:173112"/>
        <dbReference type="EC" id="2.7.7.49"/>
    </reaction>
</comment>
<dbReference type="PROSITE" id="PS50878">
    <property type="entry name" value="RT_POL"/>
    <property type="match status" value="1"/>
</dbReference>
<dbReference type="HOGENOM" id="CLU_028398_2_2_6"/>
<evidence type="ECO:0000256" key="7">
    <source>
        <dbReference type="ARBA" id="ARBA00023118"/>
    </source>
</evidence>
<dbReference type="InterPro" id="IPR043502">
    <property type="entry name" value="DNA/RNA_pol_sf"/>
</dbReference>
<dbReference type="InterPro" id="IPR051083">
    <property type="entry name" value="GrpII_Intron_Splice-Mob/Def"/>
</dbReference>
<dbReference type="GO" id="GO:0051607">
    <property type="term" value="P:defense response to virus"/>
    <property type="evidence" value="ECO:0007669"/>
    <property type="project" value="UniProtKB-KW"/>
</dbReference>
<evidence type="ECO:0000256" key="8">
    <source>
        <dbReference type="ARBA" id="ARBA00034120"/>
    </source>
</evidence>
<dbReference type="Proteomes" id="UP000002695">
    <property type="component" value="Chromosome"/>
</dbReference>
<dbReference type="GO" id="GO:0003723">
    <property type="term" value="F:RNA binding"/>
    <property type="evidence" value="ECO:0007669"/>
    <property type="project" value="InterPro"/>
</dbReference>
<keyword evidence="12" id="KW-1185">Reference proteome</keyword>
<dbReference type="NCBIfam" id="NF038233">
    <property type="entry name" value="retron_St85_RT"/>
    <property type="match status" value="1"/>
</dbReference>
<evidence type="ECO:0000256" key="4">
    <source>
        <dbReference type="ARBA" id="ARBA00022723"/>
    </source>
</evidence>
<dbReference type="AlphaFoldDB" id="A0A0F6B915"/>
<gene>
    <name evidence="11" type="ordered locus">STM14_4641</name>
</gene>
<sequence>MDILQHISDLLLTKKSEIISFSLTAPYRYKIYKIAKRNSDKKRTIAHPSKELKFIQREITEYLTDKLPVHECAFAYKKGSSIKTNAQVHLHTKYLLKMDFENFFPSITPRLFFSKLRLANIDLTADDKVLLENILFFKSKRNSNLRLSIGAPSSPLISNFVMYFWDIEVQEICSKIGVNYTRYADDLTFSTNNKDVLFDIPDMLENVLPKYSLGRIRINHEKTVFSSKGHNRHVTGITLTNDNKLSIGRERKRKISAMIHHFINGKLSTDECNKLVGLLAFAKNIEPSFYKSMVIKYGSDNIYKLQKQKDK</sequence>
<keyword evidence="5" id="KW-0460">Magnesium</keyword>
<keyword evidence="3" id="KW-0548">Nucleotidyltransferase</keyword>
<dbReference type="KEGG" id="seo:STM14_4641"/>
<dbReference type="InterPro" id="IPR000123">
    <property type="entry name" value="Reverse_transcriptase_msDNA"/>
</dbReference>
<evidence type="ECO:0000256" key="6">
    <source>
        <dbReference type="ARBA" id="ARBA00022918"/>
    </source>
</evidence>
<keyword evidence="4" id="KW-0479">Metal-binding</keyword>
<dbReference type="EMBL" id="CP001363">
    <property type="protein sequence ID" value="ACY91017.1"/>
    <property type="molecule type" value="Genomic_DNA"/>
</dbReference>
<dbReference type="PANTHER" id="PTHR34047:SF7">
    <property type="entry name" value="RNA-DIRECTED DNA POLYMERASE"/>
    <property type="match status" value="1"/>
</dbReference>
<dbReference type="RefSeq" id="WP_000353754.1">
    <property type="nucleotide sequence ID" value="NC_016856.1"/>
</dbReference>
<evidence type="ECO:0000256" key="5">
    <source>
        <dbReference type="ARBA" id="ARBA00022842"/>
    </source>
</evidence>